<keyword evidence="9" id="KW-0539">Nucleus</keyword>
<feature type="domain" description="C2H2-type" evidence="12">
    <location>
        <begin position="466"/>
        <end position="493"/>
    </location>
</feature>
<keyword evidence="14" id="KW-1185">Reference proteome</keyword>
<evidence type="ECO:0000256" key="9">
    <source>
        <dbReference type="ARBA" id="ARBA00023242"/>
    </source>
</evidence>
<keyword evidence="3" id="KW-0677">Repeat</keyword>
<feature type="compositionally biased region" description="Polar residues" evidence="11">
    <location>
        <begin position="51"/>
        <end position="61"/>
    </location>
</feature>
<feature type="domain" description="C2H2-type" evidence="12">
    <location>
        <begin position="494"/>
        <end position="521"/>
    </location>
</feature>
<dbReference type="AlphaFoldDB" id="A0A7R8V6H5"/>
<feature type="region of interest" description="Disordered" evidence="11">
    <location>
        <begin position="520"/>
        <end position="573"/>
    </location>
</feature>
<proteinExistence type="predicted"/>
<keyword evidence="8" id="KW-0804">Transcription</keyword>
<feature type="compositionally biased region" description="Low complexity" evidence="11">
    <location>
        <begin position="424"/>
        <end position="443"/>
    </location>
</feature>
<dbReference type="GO" id="GO:0003677">
    <property type="term" value="F:DNA binding"/>
    <property type="evidence" value="ECO:0007669"/>
    <property type="project" value="UniProtKB-KW"/>
</dbReference>
<reference evidence="13 14" key="1">
    <citation type="submission" date="2020-11" db="EMBL/GenBank/DDBJ databases">
        <authorList>
            <person name="Wallbank WR R."/>
            <person name="Pardo Diaz C."/>
            <person name="Kozak K."/>
            <person name="Martin S."/>
            <person name="Jiggins C."/>
            <person name="Moest M."/>
            <person name="Warren A I."/>
            <person name="Generalovic N T."/>
            <person name="Byers J.R.P. K."/>
            <person name="Montejo-Kovacevich G."/>
            <person name="Yen C E."/>
        </authorList>
    </citation>
    <scope>NUCLEOTIDE SEQUENCE [LARGE SCALE GENOMIC DNA]</scope>
</reference>
<feature type="compositionally biased region" description="Polar residues" evidence="11">
    <location>
        <begin position="444"/>
        <end position="458"/>
    </location>
</feature>
<feature type="compositionally biased region" description="Polar residues" evidence="11">
    <location>
        <begin position="545"/>
        <end position="562"/>
    </location>
</feature>
<dbReference type="PROSITE" id="PS00028">
    <property type="entry name" value="ZINC_FINGER_C2H2_1"/>
    <property type="match status" value="2"/>
</dbReference>
<dbReference type="Gene3D" id="3.30.160.60">
    <property type="entry name" value="Classic Zinc Finger"/>
    <property type="match status" value="2"/>
</dbReference>
<keyword evidence="2" id="KW-0479">Metal-binding</keyword>
<organism evidence="13 14">
    <name type="scientific">Hermetia illucens</name>
    <name type="common">Black soldier fly</name>
    <dbReference type="NCBI Taxonomy" id="343691"/>
    <lineage>
        <taxon>Eukaryota</taxon>
        <taxon>Metazoa</taxon>
        <taxon>Ecdysozoa</taxon>
        <taxon>Arthropoda</taxon>
        <taxon>Hexapoda</taxon>
        <taxon>Insecta</taxon>
        <taxon>Pterygota</taxon>
        <taxon>Neoptera</taxon>
        <taxon>Endopterygota</taxon>
        <taxon>Diptera</taxon>
        <taxon>Brachycera</taxon>
        <taxon>Stratiomyomorpha</taxon>
        <taxon>Stratiomyidae</taxon>
        <taxon>Hermetiinae</taxon>
        <taxon>Hermetia</taxon>
    </lineage>
</organism>
<protein>
    <recommendedName>
        <fullName evidence="12">C2H2-type domain-containing protein</fullName>
    </recommendedName>
</protein>
<evidence type="ECO:0000256" key="10">
    <source>
        <dbReference type="PROSITE-ProRule" id="PRU00042"/>
    </source>
</evidence>
<evidence type="ECO:0000256" key="5">
    <source>
        <dbReference type="ARBA" id="ARBA00022833"/>
    </source>
</evidence>
<evidence type="ECO:0000256" key="2">
    <source>
        <dbReference type="ARBA" id="ARBA00022723"/>
    </source>
</evidence>
<name>A0A7R8V6H5_HERIL</name>
<feature type="compositionally biased region" description="Low complexity" evidence="11">
    <location>
        <begin position="531"/>
        <end position="544"/>
    </location>
</feature>
<dbReference type="FunFam" id="3.30.160.60:FF:000145">
    <property type="entry name" value="Zinc finger protein 574"/>
    <property type="match status" value="1"/>
</dbReference>
<keyword evidence="7" id="KW-0238">DNA-binding</keyword>
<evidence type="ECO:0000259" key="12">
    <source>
        <dbReference type="PROSITE" id="PS50157"/>
    </source>
</evidence>
<dbReference type="FunFam" id="3.30.160.60:FF:001385">
    <property type="entry name" value="zinc finger protein 774"/>
    <property type="match status" value="1"/>
</dbReference>
<feature type="compositionally biased region" description="Low complexity" evidence="11">
    <location>
        <begin position="323"/>
        <end position="340"/>
    </location>
</feature>
<dbReference type="OMA" id="VPSMYQD"/>
<dbReference type="Pfam" id="PF00096">
    <property type="entry name" value="zf-C2H2"/>
    <property type="match status" value="2"/>
</dbReference>
<evidence type="ECO:0000256" key="6">
    <source>
        <dbReference type="ARBA" id="ARBA00023015"/>
    </source>
</evidence>
<dbReference type="InParanoid" id="A0A7R8V6H5"/>
<evidence type="ECO:0000256" key="11">
    <source>
        <dbReference type="SAM" id="MobiDB-lite"/>
    </source>
</evidence>
<keyword evidence="6" id="KW-0805">Transcription regulation</keyword>
<dbReference type="PANTHER" id="PTHR47772:SF13">
    <property type="entry name" value="GASTRULA ZINC FINGER PROTEIN XLCGF49.1-LIKE-RELATED"/>
    <property type="match status" value="1"/>
</dbReference>
<dbReference type="SUPFAM" id="SSF57667">
    <property type="entry name" value="beta-beta-alpha zinc fingers"/>
    <property type="match status" value="1"/>
</dbReference>
<feature type="compositionally biased region" description="Low complexity" evidence="11">
    <location>
        <begin position="395"/>
        <end position="414"/>
    </location>
</feature>
<evidence type="ECO:0000313" key="14">
    <source>
        <dbReference type="Proteomes" id="UP000594454"/>
    </source>
</evidence>
<sequence>MIGSDEMSSTSMDISETFRPEDLSKTDFFDFVTAPDMGIGIGVVGDRPPGSNETNGTSDQPLQGYDQFWGTDKDHNRLETAIFEDLDRYCWQQSQTPTQQQQPSSTNSSSAGSSISQPSSIVGGIGNTDGQIYTLTVLNGNEPWLKRDPDAQLAPTLDLDSLLGSFPGYVKSEFVYEDSGFSTDNTKEDISHQQQHPQQQPQSAQNVVTTNSTNLVQYQNNNNDWHIADNNATEQNSAESLLRSALQGKGYPKGLHLQNGIAIIPSPSSIKDEELRRALFSPDQDSLHFADSTLSAPIFDDTQGIVSSPTGSHPQPPTPQTPHTPTSSNCTNSSNPSQSTTAGIVVDDMFLSLETAFSDDFEKIKRIANEVQQFCSTSDYPEVIMEITTALPSAQSALQSLHQSAGSQTQHQQPTAPPPPQPMQPEVTTSTTPTSTSTLTKSTAKNNSNHNSPTQCNGQRKERSLHYCSICSKGFKDKYSVNVHIRTHTGEKPFACSLCGKSFRQKAHLAKHYQTHLAQKSNGNVVKGGKQSQSSAQRHSQQSSTTVQGIQRPISSSNTSGSLPPANGLLANR</sequence>
<feature type="region of interest" description="Disordered" evidence="11">
    <location>
        <begin position="180"/>
        <end position="207"/>
    </location>
</feature>
<dbReference type="InterPro" id="IPR036236">
    <property type="entry name" value="Znf_C2H2_sf"/>
</dbReference>
<evidence type="ECO:0000256" key="7">
    <source>
        <dbReference type="ARBA" id="ARBA00023125"/>
    </source>
</evidence>
<dbReference type="InterPro" id="IPR013087">
    <property type="entry name" value="Znf_C2H2_type"/>
</dbReference>
<keyword evidence="4 10" id="KW-0863">Zinc-finger</keyword>
<comment type="subcellular location">
    <subcellularLocation>
        <location evidence="1">Nucleus</location>
    </subcellularLocation>
</comment>
<feature type="region of interest" description="Disordered" evidence="11">
    <location>
        <begin position="395"/>
        <end position="459"/>
    </location>
</feature>
<evidence type="ECO:0000256" key="8">
    <source>
        <dbReference type="ARBA" id="ARBA00023163"/>
    </source>
</evidence>
<evidence type="ECO:0000256" key="4">
    <source>
        <dbReference type="ARBA" id="ARBA00022771"/>
    </source>
</evidence>
<dbReference type="PROSITE" id="PS50157">
    <property type="entry name" value="ZINC_FINGER_C2H2_2"/>
    <property type="match status" value="2"/>
</dbReference>
<feature type="region of interest" description="Disordered" evidence="11">
    <location>
        <begin position="93"/>
        <end position="123"/>
    </location>
</feature>
<feature type="region of interest" description="Disordered" evidence="11">
    <location>
        <begin position="300"/>
        <end position="340"/>
    </location>
</feature>
<dbReference type="SMART" id="SM00355">
    <property type="entry name" value="ZnF_C2H2"/>
    <property type="match status" value="2"/>
</dbReference>
<dbReference type="InterPro" id="IPR050636">
    <property type="entry name" value="C2H2-ZF_domain-containing"/>
</dbReference>
<accession>A0A7R8V6H5</accession>
<feature type="compositionally biased region" description="Low complexity" evidence="11">
    <location>
        <begin position="192"/>
        <end position="202"/>
    </location>
</feature>
<feature type="compositionally biased region" description="Low complexity" evidence="11">
    <location>
        <begin position="93"/>
        <end position="120"/>
    </location>
</feature>
<evidence type="ECO:0000313" key="13">
    <source>
        <dbReference type="EMBL" id="CAD7093800.1"/>
    </source>
</evidence>
<dbReference type="OrthoDB" id="6077919at2759"/>
<dbReference type="FunCoup" id="A0A7R8V6H5">
    <property type="interactions" value="43"/>
</dbReference>
<dbReference type="GO" id="GO:0008270">
    <property type="term" value="F:zinc ion binding"/>
    <property type="evidence" value="ECO:0007669"/>
    <property type="project" value="UniProtKB-KW"/>
</dbReference>
<evidence type="ECO:0000256" key="3">
    <source>
        <dbReference type="ARBA" id="ARBA00022737"/>
    </source>
</evidence>
<feature type="region of interest" description="Disordered" evidence="11">
    <location>
        <begin position="42"/>
        <end position="70"/>
    </location>
</feature>
<dbReference type="EMBL" id="LR899014">
    <property type="protein sequence ID" value="CAD7093800.1"/>
    <property type="molecule type" value="Genomic_DNA"/>
</dbReference>
<dbReference type="Proteomes" id="UP000594454">
    <property type="component" value="Chromosome 6"/>
</dbReference>
<evidence type="ECO:0000256" key="1">
    <source>
        <dbReference type="ARBA" id="ARBA00004123"/>
    </source>
</evidence>
<keyword evidence="5" id="KW-0862">Zinc</keyword>
<gene>
    <name evidence="13" type="ORF">HERILL_LOCUS16063</name>
</gene>
<dbReference type="PANTHER" id="PTHR47772">
    <property type="entry name" value="ZINC FINGER PROTEIN 200"/>
    <property type="match status" value="1"/>
</dbReference>
<dbReference type="GO" id="GO:0005634">
    <property type="term" value="C:nucleus"/>
    <property type="evidence" value="ECO:0007669"/>
    <property type="project" value="UniProtKB-SubCell"/>
</dbReference>